<dbReference type="EMBL" id="CABPSR010000019">
    <property type="protein sequence ID" value="VVE84637.1"/>
    <property type="molecule type" value="Genomic_DNA"/>
</dbReference>
<reference evidence="1 2" key="1">
    <citation type="submission" date="2019-08" db="EMBL/GenBank/DDBJ databases">
        <authorList>
            <person name="Peeters C."/>
        </authorList>
    </citation>
    <scope>NUCLEOTIDE SEQUENCE [LARGE SCALE GENOMIC DNA]</scope>
    <source>
        <strain evidence="1 2">LMG 31121</strain>
    </source>
</reference>
<accession>A0A5E5BH73</accession>
<organism evidence="1 2">
    <name type="scientific">Pandoraea sputorum</name>
    <dbReference type="NCBI Taxonomy" id="93222"/>
    <lineage>
        <taxon>Bacteria</taxon>
        <taxon>Pseudomonadati</taxon>
        <taxon>Pseudomonadota</taxon>
        <taxon>Betaproteobacteria</taxon>
        <taxon>Burkholderiales</taxon>
        <taxon>Burkholderiaceae</taxon>
        <taxon>Pandoraea</taxon>
    </lineage>
</organism>
<evidence type="ECO:0000313" key="1">
    <source>
        <dbReference type="EMBL" id="VVE84637.1"/>
    </source>
</evidence>
<name>A0A5E5BH73_9BURK</name>
<dbReference type="Proteomes" id="UP000335538">
    <property type="component" value="Unassembled WGS sequence"/>
</dbReference>
<protein>
    <submittedName>
        <fullName evidence="1">Integrase</fullName>
    </submittedName>
</protein>
<sequence>MRSNRRNAAAFRIERAQRQDLPERHTPDFAEEDARVTRASPFTVRRILYRAPSRRIGPPLKGRVYGVR</sequence>
<dbReference type="AlphaFoldDB" id="A0A5E5BH73"/>
<proteinExistence type="predicted"/>
<gene>
    <name evidence="1" type="ORF">PSP31121_04851</name>
</gene>
<dbReference type="RefSeq" id="WP_191631742.1">
    <property type="nucleotide sequence ID" value="NZ_CABPSR010000019.1"/>
</dbReference>
<evidence type="ECO:0000313" key="2">
    <source>
        <dbReference type="Proteomes" id="UP000335538"/>
    </source>
</evidence>